<evidence type="ECO:0000313" key="2">
    <source>
        <dbReference type="Proteomes" id="UP000054097"/>
    </source>
</evidence>
<gene>
    <name evidence="1" type="ORF">M408DRAFT_31231</name>
</gene>
<dbReference type="AlphaFoldDB" id="A0A0C3AH46"/>
<evidence type="ECO:0000313" key="1">
    <source>
        <dbReference type="EMBL" id="KIM19429.1"/>
    </source>
</evidence>
<accession>A0A0C3AH46</accession>
<reference evidence="1 2" key="1">
    <citation type="submission" date="2014-04" db="EMBL/GenBank/DDBJ databases">
        <authorList>
            <consortium name="DOE Joint Genome Institute"/>
            <person name="Kuo A."/>
            <person name="Zuccaro A."/>
            <person name="Kohler A."/>
            <person name="Nagy L.G."/>
            <person name="Floudas D."/>
            <person name="Copeland A."/>
            <person name="Barry K.W."/>
            <person name="Cichocki N."/>
            <person name="Veneault-Fourrey C."/>
            <person name="LaButti K."/>
            <person name="Lindquist E.A."/>
            <person name="Lipzen A."/>
            <person name="Lundell T."/>
            <person name="Morin E."/>
            <person name="Murat C."/>
            <person name="Sun H."/>
            <person name="Tunlid A."/>
            <person name="Henrissat B."/>
            <person name="Grigoriev I.V."/>
            <person name="Hibbett D.S."/>
            <person name="Martin F."/>
            <person name="Nordberg H.P."/>
            <person name="Cantor M.N."/>
            <person name="Hua S.X."/>
        </authorList>
    </citation>
    <scope>NUCLEOTIDE SEQUENCE [LARGE SCALE GENOMIC DNA]</scope>
    <source>
        <strain evidence="1 2">MAFF 305830</strain>
    </source>
</reference>
<organism evidence="1 2">
    <name type="scientific">Serendipita vermifera MAFF 305830</name>
    <dbReference type="NCBI Taxonomy" id="933852"/>
    <lineage>
        <taxon>Eukaryota</taxon>
        <taxon>Fungi</taxon>
        <taxon>Dikarya</taxon>
        <taxon>Basidiomycota</taxon>
        <taxon>Agaricomycotina</taxon>
        <taxon>Agaricomycetes</taxon>
        <taxon>Sebacinales</taxon>
        <taxon>Serendipitaceae</taxon>
        <taxon>Serendipita</taxon>
    </lineage>
</organism>
<sequence length="223" mass="25758">QQHKVVVLKLFLPRLTYYDNYSKEGLFSVELVAPISKIVQVRTNRSIGLDIYPALRILQLKESTSLFLEIVEQLEESLDLCPYLETIEMVFGSFQRNDFGRHVIRQRLAAWNERAGRQVGVLFGERWERESPVDQYEWIYPISASGPRRRMSSMASNDARQPSRVVLHLPPGSYAEKAFIFICLNLPRAQFPSSIAPDHRPTIYVPYLQIQTLGLLSRNLHVL</sequence>
<dbReference type="Proteomes" id="UP000054097">
    <property type="component" value="Unassembled WGS sequence"/>
</dbReference>
<dbReference type="HOGENOM" id="CLU_1242742_0_0_1"/>
<reference evidence="2" key="2">
    <citation type="submission" date="2015-01" db="EMBL/GenBank/DDBJ databases">
        <title>Evolutionary Origins and Diversification of the Mycorrhizal Mutualists.</title>
        <authorList>
            <consortium name="DOE Joint Genome Institute"/>
            <consortium name="Mycorrhizal Genomics Consortium"/>
            <person name="Kohler A."/>
            <person name="Kuo A."/>
            <person name="Nagy L.G."/>
            <person name="Floudas D."/>
            <person name="Copeland A."/>
            <person name="Barry K.W."/>
            <person name="Cichocki N."/>
            <person name="Veneault-Fourrey C."/>
            <person name="LaButti K."/>
            <person name="Lindquist E.A."/>
            <person name="Lipzen A."/>
            <person name="Lundell T."/>
            <person name="Morin E."/>
            <person name="Murat C."/>
            <person name="Riley R."/>
            <person name="Ohm R."/>
            <person name="Sun H."/>
            <person name="Tunlid A."/>
            <person name="Henrissat B."/>
            <person name="Grigoriev I.V."/>
            <person name="Hibbett D.S."/>
            <person name="Martin F."/>
        </authorList>
    </citation>
    <scope>NUCLEOTIDE SEQUENCE [LARGE SCALE GENOMIC DNA]</scope>
    <source>
        <strain evidence="2">MAFF 305830</strain>
    </source>
</reference>
<keyword evidence="2" id="KW-1185">Reference proteome</keyword>
<dbReference type="EMBL" id="KN824715">
    <property type="protein sequence ID" value="KIM19429.1"/>
    <property type="molecule type" value="Genomic_DNA"/>
</dbReference>
<feature type="non-terminal residue" evidence="1">
    <location>
        <position position="1"/>
    </location>
</feature>
<name>A0A0C3AH46_SERVB</name>
<proteinExistence type="predicted"/>
<protein>
    <submittedName>
        <fullName evidence="1">Uncharacterized protein</fullName>
    </submittedName>
</protein>